<keyword evidence="3" id="KW-0539">Nucleus</keyword>
<protein>
    <submittedName>
        <fullName evidence="7">Transcription factor MYB111</fullName>
    </submittedName>
</protein>
<reference evidence="7" key="2">
    <citation type="submission" date="2019-07" db="EMBL/GenBank/DDBJ databases">
        <authorList>
            <person name="Yang Y."/>
            <person name="Bocs S."/>
            <person name="Baudouin L."/>
        </authorList>
    </citation>
    <scope>NUCLEOTIDE SEQUENCE</scope>
    <source>
        <tissue evidence="7">Spear leaf of Hainan Tall coconut</tissue>
    </source>
</reference>
<dbReference type="InterPro" id="IPR009057">
    <property type="entry name" value="Homeodomain-like_sf"/>
</dbReference>
<dbReference type="InterPro" id="IPR015495">
    <property type="entry name" value="Myb_TF_plants"/>
</dbReference>
<dbReference type="Gene3D" id="1.10.10.60">
    <property type="entry name" value="Homeodomain-like"/>
    <property type="match status" value="1"/>
</dbReference>
<name>A0A8K0MU53_COCNU</name>
<dbReference type="GO" id="GO:0003677">
    <property type="term" value="F:DNA binding"/>
    <property type="evidence" value="ECO:0007669"/>
    <property type="project" value="UniProtKB-KW"/>
</dbReference>
<dbReference type="GO" id="GO:0005634">
    <property type="term" value="C:nucleus"/>
    <property type="evidence" value="ECO:0007669"/>
    <property type="project" value="UniProtKB-SubCell"/>
</dbReference>
<dbReference type="PANTHER" id="PTHR47999:SF96">
    <property type="entry name" value="TRANSCRIPTION REPRESSOR MYB6-LIKE"/>
    <property type="match status" value="1"/>
</dbReference>
<gene>
    <name evidence="7" type="ORF">COCNU_01G001370</name>
</gene>
<dbReference type="SUPFAM" id="SSF46689">
    <property type="entry name" value="Homeodomain-like"/>
    <property type="match status" value="1"/>
</dbReference>
<dbReference type="InterPro" id="IPR017930">
    <property type="entry name" value="Myb_dom"/>
</dbReference>
<dbReference type="OrthoDB" id="735895at2759"/>
<sequence>MGRAPCCEKVGLKKGRWSAEEDELLVKYIKAHGEGSWRWSVIAKHLPGRTDNEIKNYWNSHLSRKIHSFQNADGTRVIVALTKIGSGGKQDGSRTRRSATKISSTCWSKRKGDHERNCEHPISFVHGKEGENKVYNLDHDKSISIELVNLDEGVAFESGLIDFNEQLSPSIFVDSGLCTNNEIEGELFGASHDSGIMNLSEGRDAKDNIPNDDGEGVNLGSKEGRGGEVVGLDWEEMMRLEVDNFLNWEGMWDGQREMWPCLWECDSGKSGCEEV</sequence>
<evidence type="ECO:0000313" key="8">
    <source>
        <dbReference type="Proteomes" id="UP000797356"/>
    </source>
</evidence>
<evidence type="ECO:0000259" key="6">
    <source>
        <dbReference type="PROSITE" id="PS51294"/>
    </source>
</evidence>
<dbReference type="Pfam" id="PF00249">
    <property type="entry name" value="Myb_DNA-binding"/>
    <property type="match status" value="1"/>
</dbReference>
<keyword evidence="8" id="KW-1185">Reference proteome</keyword>
<feature type="domain" description="Myb-like" evidence="5">
    <location>
        <begin position="9"/>
        <end position="62"/>
    </location>
</feature>
<reference evidence="7" key="1">
    <citation type="journal article" date="2017" name="Gigascience">
        <title>The genome draft of coconut (Cocos nucifera).</title>
        <authorList>
            <person name="Xiao Y."/>
            <person name="Xu P."/>
            <person name="Fan H."/>
            <person name="Baudouin L."/>
            <person name="Xia W."/>
            <person name="Bocs S."/>
            <person name="Xu J."/>
            <person name="Li Q."/>
            <person name="Guo A."/>
            <person name="Zhou L."/>
            <person name="Li J."/>
            <person name="Wu Y."/>
            <person name="Ma Z."/>
            <person name="Armero A."/>
            <person name="Issali A.E."/>
            <person name="Liu N."/>
            <person name="Peng M."/>
            <person name="Yang Y."/>
        </authorList>
    </citation>
    <scope>NUCLEOTIDE SEQUENCE</scope>
    <source>
        <tissue evidence="7">Spear leaf of Hainan Tall coconut</tissue>
    </source>
</reference>
<dbReference type="PROSITE" id="PS51294">
    <property type="entry name" value="HTH_MYB"/>
    <property type="match status" value="1"/>
</dbReference>
<keyword evidence="2" id="KW-0238">DNA-binding</keyword>
<accession>A0A8K0MU53</accession>
<dbReference type="SMART" id="SM00717">
    <property type="entry name" value="SANT"/>
    <property type="match status" value="1"/>
</dbReference>
<organism evidence="7 8">
    <name type="scientific">Cocos nucifera</name>
    <name type="common">Coconut palm</name>
    <dbReference type="NCBI Taxonomy" id="13894"/>
    <lineage>
        <taxon>Eukaryota</taxon>
        <taxon>Viridiplantae</taxon>
        <taxon>Streptophyta</taxon>
        <taxon>Embryophyta</taxon>
        <taxon>Tracheophyta</taxon>
        <taxon>Spermatophyta</taxon>
        <taxon>Magnoliopsida</taxon>
        <taxon>Liliopsida</taxon>
        <taxon>Arecaceae</taxon>
        <taxon>Arecoideae</taxon>
        <taxon>Cocoseae</taxon>
        <taxon>Attaleinae</taxon>
        <taxon>Cocos</taxon>
    </lineage>
</organism>
<dbReference type="Proteomes" id="UP000797356">
    <property type="component" value="Chromosome 1"/>
</dbReference>
<dbReference type="PANTHER" id="PTHR47999">
    <property type="entry name" value="TRANSCRIPTION FACTOR MYB8-RELATED-RELATED"/>
    <property type="match status" value="1"/>
</dbReference>
<evidence type="ECO:0000313" key="7">
    <source>
        <dbReference type="EMBL" id="KAG1326203.1"/>
    </source>
</evidence>
<evidence type="ECO:0000256" key="2">
    <source>
        <dbReference type="ARBA" id="ARBA00023125"/>
    </source>
</evidence>
<dbReference type="AlphaFoldDB" id="A0A8K0MU53"/>
<feature type="domain" description="HTH myb-type" evidence="6">
    <location>
        <begin position="9"/>
        <end position="66"/>
    </location>
</feature>
<proteinExistence type="predicted"/>
<dbReference type="PROSITE" id="PS50090">
    <property type="entry name" value="MYB_LIKE"/>
    <property type="match status" value="1"/>
</dbReference>
<comment type="subcellular location">
    <subcellularLocation>
        <location evidence="1">Nucleus</location>
    </subcellularLocation>
</comment>
<comment type="caution">
    <text evidence="7">The sequence shown here is derived from an EMBL/GenBank/DDBJ whole genome shotgun (WGS) entry which is preliminary data.</text>
</comment>
<evidence type="ECO:0000256" key="4">
    <source>
        <dbReference type="SAM" id="MobiDB-lite"/>
    </source>
</evidence>
<dbReference type="InterPro" id="IPR001005">
    <property type="entry name" value="SANT/Myb"/>
</dbReference>
<dbReference type="EMBL" id="CM017872">
    <property type="protein sequence ID" value="KAG1326203.1"/>
    <property type="molecule type" value="Genomic_DNA"/>
</dbReference>
<evidence type="ECO:0000256" key="3">
    <source>
        <dbReference type="ARBA" id="ARBA00023242"/>
    </source>
</evidence>
<evidence type="ECO:0000256" key="1">
    <source>
        <dbReference type="ARBA" id="ARBA00004123"/>
    </source>
</evidence>
<dbReference type="CDD" id="cd00167">
    <property type="entry name" value="SANT"/>
    <property type="match status" value="1"/>
</dbReference>
<evidence type="ECO:0000259" key="5">
    <source>
        <dbReference type="PROSITE" id="PS50090"/>
    </source>
</evidence>
<feature type="region of interest" description="Disordered" evidence="4">
    <location>
        <begin position="203"/>
        <end position="224"/>
    </location>
</feature>